<accession>A0A194VSQ9</accession>
<dbReference type="AlphaFoldDB" id="A0A194VSQ9"/>
<sequence>MVYAPKAPPFTPVVLTDEPRQTKGPIGKGLIRLSLECLFGLTPCQLHDRGYIGPSTLQDIGHDFLINDIPFVDPPAATMLRMTFRVRGGKLSGMVMGTLKYVAQKRRSAMIHLCLSGWF</sequence>
<organism evidence="1 2">
    <name type="scientific">Cytospora mali</name>
    <name type="common">Apple Valsa canker fungus</name>
    <name type="synonym">Valsa mali</name>
    <dbReference type="NCBI Taxonomy" id="578113"/>
    <lineage>
        <taxon>Eukaryota</taxon>
        <taxon>Fungi</taxon>
        <taxon>Dikarya</taxon>
        <taxon>Ascomycota</taxon>
        <taxon>Pezizomycotina</taxon>
        <taxon>Sordariomycetes</taxon>
        <taxon>Sordariomycetidae</taxon>
        <taxon>Diaporthales</taxon>
        <taxon>Cytosporaceae</taxon>
        <taxon>Cytospora</taxon>
    </lineage>
</organism>
<dbReference type="EMBL" id="CM003100">
    <property type="protein sequence ID" value="KUI67236.1"/>
    <property type="molecule type" value="Genomic_DNA"/>
</dbReference>
<protein>
    <submittedName>
        <fullName evidence="1">Uncharacterized protein</fullName>
    </submittedName>
</protein>
<proteinExistence type="predicted"/>
<dbReference type="Proteomes" id="UP000078559">
    <property type="component" value="Chromosome 3"/>
</dbReference>
<keyword evidence="2" id="KW-1185">Reference proteome</keyword>
<reference evidence="1" key="1">
    <citation type="submission" date="2014-12" db="EMBL/GenBank/DDBJ databases">
        <title>Genome Sequence of Valsa Canker Pathogens Uncovers a Specific Adaption of Colonization on Woody Bark.</title>
        <authorList>
            <person name="Yin Z."/>
            <person name="Liu H."/>
            <person name="Gao X."/>
            <person name="Li Z."/>
            <person name="Song N."/>
            <person name="Ke X."/>
            <person name="Dai Q."/>
            <person name="Wu Y."/>
            <person name="Sun Y."/>
            <person name="Xu J.-R."/>
            <person name="Kang Z.K."/>
            <person name="Wang L."/>
            <person name="Huang L."/>
        </authorList>
    </citation>
    <scope>NUCLEOTIDE SEQUENCE [LARGE SCALE GENOMIC DNA]</scope>
    <source>
        <strain evidence="1">03-8</strain>
    </source>
</reference>
<evidence type="ECO:0000313" key="2">
    <source>
        <dbReference type="Proteomes" id="UP000078559"/>
    </source>
</evidence>
<gene>
    <name evidence="1" type="ORF">VM1G_11478</name>
</gene>
<name>A0A194VSQ9_CYTMA</name>
<evidence type="ECO:0000313" key="1">
    <source>
        <dbReference type="EMBL" id="KUI67236.1"/>
    </source>
</evidence>